<dbReference type="PANTHER" id="PTHR34709:SF68">
    <property type="entry name" value="OS07G0550432 PROTEIN"/>
    <property type="match status" value="1"/>
</dbReference>
<dbReference type="InterPro" id="IPR001810">
    <property type="entry name" value="F-box_dom"/>
</dbReference>
<sequence>MGQVQRRCCSGEDRISGLPDELLHVILVRLGSAHAAARSSVLSRHWRHVWAHLPELRLVAPREATPASFINTVDATLGGYLAPTLEHLGVSISTDELDRDLGIPAGRIAPWLHFAVEHVVGELYLYLRLPQWFVQPESVVIREEVVLELPVCERAKQIRFFVAAYALATWLRPQASGLFMALTCLKKGGYVRMEGSDITALVCTQCPCLRDLSLSIELIVNFDVSISSNSLCTMVLHVSETRRLEVVAPKLEEITVIIQPIEAHISAPKLVKVSWHGAYDPHLHRFVDVGRTLQLLRTFYHVATHGRSFLNETNKLPKYSHEQMQLVEFLSCNAGNLKRLLIKDDFCHSPKDLREKFHSICHPNVKVEYYSRKGRQVPLIES</sequence>
<dbReference type="OrthoDB" id="678620at2759"/>
<evidence type="ECO:0000313" key="3">
    <source>
        <dbReference type="Proteomes" id="UP000604825"/>
    </source>
</evidence>
<feature type="domain" description="F-box" evidence="1">
    <location>
        <begin position="15"/>
        <end position="54"/>
    </location>
</feature>
<reference evidence="2" key="1">
    <citation type="submission" date="2020-10" db="EMBL/GenBank/DDBJ databases">
        <authorList>
            <person name="Han B."/>
            <person name="Lu T."/>
            <person name="Zhao Q."/>
            <person name="Huang X."/>
            <person name="Zhao Y."/>
        </authorList>
    </citation>
    <scope>NUCLEOTIDE SEQUENCE</scope>
</reference>
<accession>A0A811Q5B6</accession>
<keyword evidence="3" id="KW-1185">Reference proteome</keyword>
<name>A0A811Q5B6_9POAL</name>
<protein>
    <recommendedName>
        <fullName evidence="1">F-box domain-containing protein</fullName>
    </recommendedName>
</protein>
<dbReference type="PANTHER" id="PTHR34709">
    <property type="entry name" value="OS10G0396666 PROTEIN"/>
    <property type="match status" value="1"/>
</dbReference>
<dbReference type="SUPFAM" id="SSF81383">
    <property type="entry name" value="F-box domain"/>
    <property type="match status" value="1"/>
</dbReference>
<evidence type="ECO:0000313" key="2">
    <source>
        <dbReference type="EMBL" id="CAD6253425.1"/>
    </source>
</evidence>
<proteinExistence type="predicted"/>
<dbReference type="Pfam" id="PF00646">
    <property type="entry name" value="F-box"/>
    <property type="match status" value="1"/>
</dbReference>
<evidence type="ECO:0000259" key="1">
    <source>
        <dbReference type="Pfam" id="PF00646"/>
    </source>
</evidence>
<gene>
    <name evidence="2" type="ORF">NCGR_LOCUS37050</name>
</gene>
<dbReference type="Proteomes" id="UP000604825">
    <property type="component" value="Unassembled WGS sequence"/>
</dbReference>
<dbReference type="AlphaFoldDB" id="A0A811Q5B6"/>
<dbReference type="InterPro" id="IPR055312">
    <property type="entry name" value="FBL15-like"/>
</dbReference>
<comment type="caution">
    <text evidence="2">The sequence shown here is derived from an EMBL/GenBank/DDBJ whole genome shotgun (WGS) entry which is preliminary data.</text>
</comment>
<organism evidence="2 3">
    <name type="scientific">Miscanthus lutarioriparius</name>
    <dbReference type="NCBI Taxonomy" id="422564"/>
    <lineage>
        <taxon>Eukaryota</taxon>
        <taxon>Viridiplantae</taxon>
        <taxon>Streptophyta</taxon>
        <taxon>Embryophyta</taxon>
        <taxon>Tracheophyta</taxon>
        <taxon>Spermatophyta</taxon>
        <taxon>Magnoliopsida</taxon>
        <taxon>Liliopsida</taxon>
        <taxon>Poales</taxon>
        <taxon>Poaceae</taxon>
        <taxon>PACMAD clade</taxon>
        <taxon>Panicoideae</taxon>
        <taxon>Andropogonodae</taxon>
        <taxon>Andropogoneae</taxon>
        <taxon>Saccharinae</taxon>
        <taxon>Miscanthus</taxon>
    </lineage>
</organism>
<dbReference type="EMBL" id="CAJGYO010000009">
    <property type="protein sequence ID" value="CAD6253425.1"/>
    <property type="molecule type" value="Genomic_DNA"/>
</dbReference>
<dbReference type="InterPro" id="IPR036047">
    <property type="entry name" value="F-box-like_dom_sf"/>
</dbReference>